<gene>
    <name evidence="1" type="ORF">KVG91_01845</name>
</gene>
<protein>
    <submittedName>
        <fullName evidence="1">Uncharacterized protein</fullName>
    </submittedName>
</protein>
<accession>A0ABS6NU62</accession>
<comment type="caution">
    <text evidence="1">The sequence shown here is derived from an EMBL/GenBank/DDBJ whole genome shotgun (WGS) entry which is preliminary data.</text>
</comment>
<proteinExistence type="predicted"/>
<sequence>MTIPSNDADTRRLAEAGALARAEQTDIAIEKLKDGVAVSKTNREVDFSVALANTAGKVTYPR</sequence>
<organism evidence="1 2">
    <name type="scientific">Pseudomonas azadiae</name>
    <dbReference type="NCBI Taxonomy" id="2843612"/>
    <lineage>
        <taxon>Bacteria</taxon>
        <taxon>Pseudomonadati</taxon>
        <taxon>Pseudomonadota</taxon>
        <taxon>Gammaproteobacteria</taxon>
        <taxon>Pseudomonadales</taxon>
        <taxon>Pseudomonadaceae</taxon>
        <taxon>Pseudomonas</taxon>
    </lineage>
</organism>
<dbReference type="EMBL" id="JAHSTY010000001">
    <property type="protein sequence ID" value="MBV4451346.1"/>
    <property type="molecule type" value="Genomic_DNA"/>
</dbReference>
<evidence type="ECO:0000313" key="2">
    <source>
        <dbReference type="Proteomes" id="UP001048976"/>
    </source>
</evidence>
<keyword evidence="2" id="KW-1185">Reference proteome</keyword>
<dbReference type="Proteomes" id="UP001048976">
    <property type="component" value="Unassembled WGS sequence"/>
</dbReference>
<name>A0ABS6NU62_9PSED</name>
<evidence type="ECO:0000313" key="1">
    <source>
        <dbReference type="EMBL" id="MBV4451346.1"/>
    </source>
</evidence>
<dbReference type="RefSeq" id="WP_169377490.1">
    <property type="nucleotide sequence ID" value="NZ_JAHSTY010000001.1"/>
</dbReference>
<reference evidence="1" key="1">
    <citation type="submission" date="2021-06" db="EMBL/GenBank/DDBJ databases">
        <title>Updating the genus Pseudomonas: Description of 43 new species and partition of the Pseudomonas putida group.</title>
        <authorList>
            <person name="Girard L."/>
            <person name="Lood C."/>
            <person name="Vandamme P."/>
            <person name="Rokni-Zadeh H."/>
            <person name="Van Noort V."/>
            <person name="Hofte M."/>
            <person name="Lavigne R."/>
            <person name="De Mot R."/>
        </authorList>
    </citation>
    <scope>NUCLEOTIDE SEQUENCE</scope>
    <source>
        <strain evidence="1">SWRI103</strain>
    </source>
</reference>